<keyword evidence="3" id="KW-1185">Reference proteome</keyword>
<reference evidence="2 3" key="1">
    <citation type="submission" date="2018-12" db="EMBL/GenBank/DDBJ databases">
        <title>Complete genome sequence of Streptomyces ficellus NRRL8067, the producer of ficellomycin, feldamycin and nojirimycin.</title>
        <authorList>
            <person name="Zhang H."/>
            <person name="Yue R."/>
            <person name="Liu Y."/>
            <person name="Li M."/>
            <person name="Mu H."/>
            <person name="Zhang J."/>
        </authorList>
    </citation>
    <scope>NUCLEOTIDE SEQUENCE [LARGE SCALE GENOMIC DNA]</scope>
    <source>
        <strain evidence="2 3">NRRL 8067</strain>
    </source>
</reference>
<dbReference type="KEGG" id="sfic:EIZ62_27940"/>
<evidence type="ECO:0000313" key="3">
    <source>
        <dbReference type="Proteomes" id="UP000422572"/>
    </source>
</evidence>
<dbReference type="EMBL" id="CP034279">
    <property type="protein sequence ID" value="QGV81652.1"/>
    <property type="molecule type" value="Genomic_DNA"/>
</dbReference>
<dbReference type="OrthoDB" id="4320263at2"/>
<dbReference type="Proteomes" id="UP000422572">
    <property type="component" value="Chromosome"/>
</dbReference>
<dbReference type="InterPro" id="IPR033457">
    <property type="entry name" value="DUF5133"/>
</dbReference>
<name>A0A6I6FMZ1_9ACTN</name>
<sequence length="103" mass="10455">MLMAHPSMLRTLVARYEELTASGAEADAKVVRQREDTAYTLCVSTGTRDVRDALRVARQAISAAGEPASVTAKVKAATAPAAAPATSAAPAATPTKASATATV</sequence>
<protein>
    <submittedName>
        <fullName evidence="2">DUF5133 domain-containing protein</fullName>
    </submittedName>
</protein>
<feature type="region of interest" description="Disordered" evidence="1">
    <location>
        <begin position="76"/>
        <end position="103"/>
    </location>
</feature>
<organism evidence="2 3">
    <name type="scientific">Streptomyces ficellus</name>
    <dbReference type="NCBI Taxonomy" id="1977088"/>
    <lineage>
        <taxon>Bacteria</taxon>
        <taxon>Bacillati</taxon>
        <taxon>Actinomycetota</taxon>
        <taxon>Actinomycetes</taxon>
        <taxon>Kitasatosporales</taxon>
        <taxon>Streptomycetaceae</taxon>
        <taxon>Streptomyces</taxon>
    </lineage>
</organism>
<evidence type="ECO:0000256" key="1">
    <source>
        <dbReference type="SAM" id="MobiDB-lite"/>
    </source>
</evidence>
<dbReference type="AlphaFoldDB" id="A0A6I6FMZ1"/>
<evidence type="ECO:0000313" key="2">
    <source>
        <dbReference type="EMBL" id="QGV81652.1"/>
    </source>
</evidence>
<gene>
    <name evidence="2" type="ORF">EIZ62_27940</name>
</gene>
<proteinExistence type="predicted"/>
<dbReference type="Pfam" id="PF17196">
    <property type="entry name" value="DUF5133"/>
    <property type="match status" value="1"/>
</dbReference>
<accession>A0A6I6FMZ1</accession>